<dbReference type="Proteomes" id="UP000250235">
    <property type="component" value="Unassembled WGS sequence"/>
</dbReference>
<proteinExistence type="predicted"/>
<reference evidence="1 2" key="1">
    <citation type="journal article" date="2015" name="Proc. Natl. Acad. Sci. U.S.A.">
        <title>The resurrection genome of Boea hygrometrica: A blueprint for survival of dehydration.</title>
        <authorList>
            <person name="Xiao L."/>
            <person name="Yang G."/>
            <person name="Zhang L."/>
            <person name="Yang X."/>
            <person name="Zhao S."/>
            <person name="Ji Z."/>
            <person name="Zhou Q."/>
            <person name="Hu M."/>
            <person name="Wang Y."/>
            <person name="Chen M."/>
            <person name="Xu Y."/>
            <person name="Jin H."/>
            <person name="Xiao X."/>
            <person name="Hu G."/>
            <person name="Bao F."/>
            <person name="Hu Y."/>
            <person name="Wan P."/>
            <person name="Li L."/>
            <person name="Deng X."/>
            <person name="Kuang T."/>
            <person name="Xiang C."/>
            <person name="Zhu J.K."/>
            <person name="Oliver M.J."/>
            <person name="He Y."/>
        </authorList>
    </citation>
    <scope>NUCLEOTIDE SEQUENCE [LARGE SCALE GENOMIC DNA]</scope>
    <source>
        <strain evidence="2">cv. XS01</strain>
    </source>
</reference>
<sequence length="114" mass="12505">MSRARYVARWPRDGRSHVARWPRDTSDGGRAIALRVAKTMGGASSLAGVEWRTRCAPVAHHSRVLAVQLRLCWPAAAQVAMKAGRTGGRMQMVARRWPDAGRTMARDCRGPLAA</sequence>
<gene>
    <name evidence="1" type="ORF">F511_45138</name>
</gene>
<dbReference type="AlphaFoldDB" id="A0A2Z6ZWY9"/>
<name>A0A2Z6ZWY9_9LAMI</name>
<organism evidence="1 2">
    <name type="scientific">Dorcoceras hygrometricum</name>
    <dbReference type="NCBI Taxonomy" id="472368"/>
    <lineage>
        <taxon>Eukaryota</taxon>
        <taxon>Viridiplantae</taxon>
        <taxon>Streptophyta</taxon>
        <taxon>Embryophyta</taxon>
        <taxon>Tracheophyta</taxon>
        <taxon>Spermatophyta</taxon>
        <taxon>Magnoliopsida</taxon>
        <taxon>eudicotyledons</taxon>
        <taxon>Gunneridae</taxon>
        <taxon>Pentapetalae</taxon>
        <taxon>asterids</taxon>
        <taxon>lamiids</taxon>
        <taxon>Lamiales</taxon>
        <taxon>Gesneriaceae</taxon>
        <taxon>Didymocarpoideae</taxon>
        <taxon>Trichosporeae</taxon>
        <taxon>Loxocarpinae</taxon>
        <taxon>Dorcoceras</taxon>
    </lineage>
</organism>
<evidence type="ECO:0000313" key="1">
    <source>
        <dbReference type="EMBL" id="KZV13699.1"/>
    </source>
</evidence>
<keyword evidence="2" id="KW-1185">Reference proteome</keyword>
<evidence type="ECO:0000313" key="2">
    <source>
        <dbReference type="Proteomes" id="UP000250235"/>
    </source>
</evidence>
<accession>A0A2Z6ZWY9</accession>
<dbReference type="EMBL" id="KV028657">
    <property type="protein sequence ID" value="KZV13699.1"/>
    <property type="molecule type" value="Genomic_DNA"/>
</dbReference>
<protein>
    <submittedName>
        <fullName evidence="1">Uncharacterized protein</fullName>
    </submittedName>
</protein>